<evidence type="ECO:0000256" key="7">
    <source>
        <dbReference type="ARBA" id="ARBA00022989"/>
    </source>
</evidence>
<dbReference type="Gene3D" id="1.10.3720.10">
    <property type="entry name" value="MetI-like"/>
    <property type="match status" value="1"/>
</dbReference>
<keyword evidence="6 9" id="KW-0812">Transmembrane</keyword>
<dbReference type="NCBIfam" id="TIGR02138">
    <property type="entry name" value="phosphate_pstC"/>
    <property type="match status" value="1"/>
</dbReference>
<dbReference type="RefSeq" id="WP_254569741.1">
    <property type="nucleotide sequence ID" value="NZ_CP098502.1"/>
</dbReference>
<keyword evidence="8 9" id="KW-0472">Membrane</keyword>
<dbReference type="InterPro" id="IPR011864">
    <property type="entry name" value="Phosphate_PstC"/>
</dbReference>
<organism evidence="13 14">
    <name type="scientific">Paraconexibacter antarcticus</name>
    <dbReference type="NCBI Taxonomy" id="2949664"/>
    <lineage>
        <taxon>Bacteria</taxon>
        <taxon>Bacillati</taxon>
        <taxon>Actinomycetota</taxon>
        <taxon>Thermoleophilia</taxon>
        <taxon>Solirubrobacterales</taxon>
        <taxon>Paraconexibacteraceae</taxon>
        <taxon>Paraconexibacter</taxon>
    </lineage>
</organism>
<keyword evidence="14" id="KW-1185">Reference proteome</keyword>
<evidence type="ECO:0000256" key="11">
    <source>
        <dbReference type="SAM" id="MobiDB-lite"/>
    </source>
</evidence>
<feature type="transmembrane region" description="Helical" evidence="9">
    <location>
        <begin position="29"/>
        <end position="55"/>
    </location>
</feature>
<comment type="subcellular location">
    <subcellularLocation>
        <location evidence="1 9">Cell membrane</location>
        <topology evidence="1 9">Multi-pass membrane protein</topology>
    </subcellularLocation>
</comment>
<evidence type="ECO:0000256" key="5">
    <source>
        <dbReference type="ARBA" id="ARBA00022592"/>
    </source>
</evidence>
<dbReference type="PANTHER" id="PTHR30425">
    <property type="entry name" value="PHOSPHATE TRANSPORT SYSTEM PERMEASE PROTEIN PST"/>
    <property type="match status" value="1"/>
</dbReference>
<feature type="transmembrane region" description="Helical" evidence="9">
    <location>
        <begin position="84"/>
        <end position="113"/>
    </location>
</feature>
<dbReference type="Pfam" id="PF00528">
    <property type="entry name" value="BPD_transp_1"/>
    <property type="match status" value="1"/>
</dbReference>
<dbReference type="SUPFAM" id="SSF161098">
    <property type="entry name" value="MetI-like"/>
    <property type="match status" value="1"/>
</dbReference>
<dbReference type="PROSITE" id="PS50928">
    <property type="entry name" value="ABC_TM1"/>
    <property type="match status" value="1"/>
</dbReference>
<feature type="transmembrane region" description="Helical" evidence="9">
    <location>
        <begin position="125"/>
        <end position="149"/>
    </location>
</feature>
<feature type="domain" description="ABC transmembrane type-1" evidence="12">
    <location>
        <begin position="88"/>
        <end position="313"/>
    </location>
</feature>
<evidence type="ECO:0000259" key="12">
    <source>
        <dbReference type="PROSITE" id="PS50928"/>
    </source>
</evidence>
<keyword evidence="3 9" id="KW-0813">Transport</keyword>
<evidence type="ECO:0000256" key="3">
    <source>
        <dbReference type="ARBA" id="ARBA00022448"/>
    </source>
</evidence>
<evidence type="ECO:0000256" key="10">
    <source>
        <dbReference type="RuleBase" id="RU363054"/>
    </source>
</evidence>
<gene>
    <name evidence="13" type="primary">pstC</name>
    <name evidence="13" type="ORF">NBH00_16770</name>
</gene>
<protein>
    <recommendedName>
        <fullName evidence="10">Phosphate transport system permease protein</fullName>
    </recommendedName>
</protein>
<comment type="function">
    <text evidence="10">Part of the binding-protein-dependent transport system for phosphate; probably responsible for the translocation of the substrate across the membrane.</text>
</comment>
<feature type="transmembrane region" description="Helical" evidence="9">
    <location>
        <begin position="290"/>
        <end position="313"/>
    </location>
</feature>
<comment type="similarity">
    <text evidence="2 10">Belongs to the binding-protein-dependent transport system permease family. CysTW subfamily.</text>
</comment>
<keyword evidence="7 9" id="KW-1133">Transmembrane helix</keyword>
<dbReference type="InterPro" id="IPR035906">
    <property type="entry name" value="MetI-like_sf"/>
</dbReference>
<dbReference type="PANTHER" id="PTHR30425:SF1">
    <property type="entry name" value="PHOSPHATE TRANSPORT SYSTEM PERMEASE PROTEIN PSTC"/>
    <property type="match status" value="1"/>
</dbReference>
<feature type="transmembrane region" description="Helical" evidence="9">
    <location>
        <begin position="238"/>
        <end position="258"/>
    </location>
</feature>
<evidence type="ECO:0000256" key="2">
    <source>
        <dbReference type="ARBA" id="ARBA00007069"/>
    </source>
</evidence>
<name>A0ABY5DM32_9ACTN</name>
<evidence type="ECO:0000256" key="6">
    <source>
        <dbReference type="ARBA" id="ARBA00022692"/>
    </source>
</evidence>
<dbReference type="Proteomes" id="UP001056035">
    <property type="component" value="Chromosome"/>
</dbReference>
<evidence type="ECO:0000313" key="14">
    <source>
        <dbReference type="Proteomes" id="UP001056035"/>
    </source>
</evidence>
<dbReference type="EMBL" id="CP098502">
    <property type="protein sequence ID" value="UTI63006.1"/>
    <property type="molecule type" value="Genomic_DNA"/>
</dbReference>
<dbReference type="InterPro" id="IPR000515">
    <property type="entry name" value="MetI-like"/>
</dbReference>
<evidence type="ECO:0000256" key="8">
    <source>
        <dbReference type="ARBA" id="ARBA00023136"/>
    </source>
</evidence>
<keyword evidence="4 10" id="KW-1003">Cell membrane</keyword>
<sequence>MEAGAARLKPAGRRDTLSRRSPAARRADGVFRGGLTALAGLVLVLLAFFFVFLVVKARPALAHQGVLSFVTSNDWNPSKDVFGAWPLLAGTLITSATALVIGVPVAVATALFITEISPPRLRQPLTILVELLAAVPSVVYGLWGVFVLIPKLRGTEQSFSDTLHFLPFIGGNVAGPNYFIAGLLLAIMILPIVSAISREVIATVPAEHKEAALAVGATRWEMIRIAVLPYSRSGITGAALLGLGRAVGETIAVVLVIGNSPVVGKQLFDQGYSLAAVIANEFGEAANDPLHAGALIAAGLLLFILTLAINGVARGLVIRAEGRQGTRLPPPAVTAAALNDPEAATS</sequence>
<feature type="transmembrane region" description="Helical" evidence="9">
    <location>
        <begin position="169"/>
        <end position="193"/>
    </location>
</feature>
<dbReference type="CDD" id="cd06261">
    <property type="entry name" value="TM_PBP2"/>
    <property type="match status" value="1"/>
</dbReference>
<evidence type="ECO:0000256" key="9">
    <source>
        <dbReference type="RuleBase" id="RU363032"/>
    </source>
</evidence>
<accession>A0ABY5DM32</accession>
<evidence type="ECO:0000256" key="1">
    <source>
        <dbReference type="ARBA" id="ARBA00004651"/>
    </source>
</evidence>
<proteinExistence type="inferred from homology"/>
<feature type="region of interest" description="Disordered" evidence="11">
    <location>
        <begin position="1"/>
        <end position="20"/>
    </location>
</feature>
<evidence type="ECO:0000313" key="13">
    <source>
        <dbReference type="EMBL" id="UTI63006.1"/>
    </source>
</evidence>
<keyword evidence="5 10" id="KW-0592">Phosphate transport</keyword>
<dbReference type="InterPro" id="IPR051124">
    <property type="entry name" value="Phosphate_Transport_Permease"/>
</dbReference>
<evidence type="ECO:0000256" key="4">
    <source>
        <dbReference type="ARBA" id="ARBA00022475"/>
    </source>
</evidence>
<reference evidence="13 14" key="1">
    <citation type="submission" date="2022-06" db="EMBL/GenBank/DDBJ databases">
        <title>Paraconexibacter antarcticus.</title>
        <authorList>
            <person name="Kim C.S."/>
        </authorList>
    </citation>
    <scope>NUCLEOTIDE SEQUENCE [LARGE SCALE GENOMIC DNA]</scope>
    <source>
        <strain evidence="13 14">02-257</strain>
    </source>
</reference>